<dbReference type="InterPro" id="IPR002549">
    <property type="entry name" value="AI-2E-like"/>
</dbReference>
<evidence type="ECO:0000256" key="12">
    <source>
        <dbReference type="RuleBase" id="RU000682"/>
    </source>
</evidence>
<dbReference type="EMBL" id="WJQU01000003">
    <property type="protein sequence ID" value="KAJ6638865.1"/>
    <property type="molecule type" value="Genomic_DNA"/>
</dbReference>
<dbReference type="Gene3D" id="1.10.10.60">
    <property type="entry name" value="Homeodomain-like"/>
    <property type="match status" value="1"/>
</dbReference>
<dbReference type="PANTHER" id="PTHR43157:SF66">
    <property type="entry name" value="WW DOMAIN-CONTAINING OXIDOREDUCTASE-LIKE PROTEIN"/>
    <property type="match status" value="1"/>
</dbReference>
<dbReference type="OrthoDB" id="191139at2759"/>
<accession>A0A9Q0RYI6</accession>
<evidence type="ECO:0000256" key="3">
    <source>
        <dbReference type="ARBA" id="ARBA00009773"/>
    </source>
</evidence>
<evidence type="ECO:0000256" key="14">
    <source>
        <dbReference type="SAM" id="Phobius"/>
    </source>
</evidence>
<dbReference type="AlphaFoldDB" id="A0A9Q0RYI6"/>
<dbReference type="Gene3D" id="3.40.50.720">
    <property type="entry name" value="NAD(P)-binding Rossmann-like Domain"/>
    <property type="match status" value="1"/>
</dbReference>
<comment type="similarity">
    <text evidence="3">Belongs to the autoinducer-2 exporter (AI-2E) (TC 2.A.86) family.</text>
</comment>
<evidence type="ECO:0000256" key="7">
    <source>
        <dbReference type="ARBA" id="ARBA00023125"/>
    </source>
</evidence>
<evidence type="ECO:0000256" key="5">
    <source>
        <dbReference type="ARBA" id="ARBA00022989"/>
    </source>
</evidence>
<feature type="transmembrane region" description="Helical" evidence="14">
    <location>
        <begin position="149"/>
        <end position="171"/>
    </location>
</feature>
<evidence type="ECO:0000256" key="6">
    <source>
        <dbReference type="ARBA" id="ARBA00023002"/>
    </source>
</evidence>
<dbReference type="InterPro" id="IPR036291">
    <property type="entry name" value="NAD(P)-bd_dom_sf"/>
</dbReference>
<feature type="transmembrane region" description="Helical" evidence="14">
    <location>
        <begin position="456"/>
        <end position="474"/>
    </location>
</feature>
<dbReference type="Pfam" id="PF01594">
    <property type="entry name" value="AI-2E_transport"/>
    <property type="match status" value="1"/>
</dbReference>
<gene>
    <name evidence="16" type="primary">TMEM245</name>
    <name evidence="16" type="ORF">Bhyg_11603</name>
</gene>
<organism evidence="16 17">
    <name type="scientific">Pseudolycoriella hygida</name>
    <dbReference type="NCBI Taxonomy" id="35572"/>
    <lineage>
        <taxon>Eukaryota</taxon>
        <taxon>Metazoa</taxon>
        <taxon>Ecdysozoa</taxon>
        <taxon>Arthropoda</taxon>
        <taxon>Hexapoda</taxon>
        <taxon>Insecta</taxon>
        <taxon>Pterygota</taxon>
        <taxon>Neoptera</taxon>
        <taxon>Endopterygota</taxon>
        <taxon>Diptera</taxon>
        <taxon>Nematocera</taxon>
        <taxon>Sciaroidea</taxon>
        <taxon>Sciaridae</taxon>
        <taxon>Pseudolycoriella</taxon>
    </lineage>
</organism>
<feature type="transmembrane region" description="Helical" evidence="14">
    <location>
        <begin position="53"/>
        <end position="81"/>
    </location>
</feature>
<dbReference type="SMART" id="SM00389">
    <property type="entry name" value="HOX"/>
    <property type="match status" value="1"/>
</dbReference>
<dbReference type="InterPro" id="IPR017970">
    <property type="entry name" value="Homeobox_CS"/>
</dbReference>
<feature type="transmembrane region" description="Helical" evidence="14">
    <location>
        <begin position="310"/>
        <end position="332"/>
    </location>
</feature>
<feature type="DNA-binding region" description="Homeobox" evidence="11">
    <location>
        <begin position="676"/>
        <end position="735"/>
    </location>
</feature>
<feature type="compositionally biased region" description="Basic and acidic residues" evidence="13">
    <location>
        <begin position="552"/>
        <end position="561"/>
    </location>
</feature>
<evidence type="ECO:0000259" key="15">
    <source>
        <dbReference type="PROSITE" id="PS50071"/>
    </source>
</evidence>
<name>A0A9Q0RYI6_9DIPT</name>
<dbReference type="InterPro" id="IPR001356">
    <property type="entry name" value="HD"/>
</dbReference>
<comment type="caution">
    <text evidence="16">The sequence shown here is derived from an EMBL/GenBank/DDBJ whole genome shotgun (WGS) entry which is preliminary data.</text>
</comment>
<feature type="transmembrane region" description="Helical" evidence="14">
    <location>
        <begin position="508"/>
        <end position="528"/>
    </location>
</feature>
<keyword evidence="17" id="KW-1185">Reference proteome</keyword>
<feature type="domain" description="Homeobox" evidence="15">
    <location>
        <begin position="674"/>
        <end position="734"/>
    </location>
</feature>
<dbReference type="GO" id="GO:0003677">
    <property type="term" value="F:DNA binding"/>
    <property type="evidence" value="ECO:0007669"/>
    <property type="project" value="UniProtKB-UniRule"/>
</dbReference>
<feature type="compositionally biased region" description="Polar residues" evidence="13">
    <location>
        <begin position="529"/>
        <end position="545"/>
    </location>
</feature>
<dbReference type="PROSITE" id="PS00027">
    <property type="entry name" value="HOMEOBOX_1"/>
    <property type="match status" value="1"/>
</dbReference>
<dbReference type="GO" id="GO:0000981">
    <property type="term" value="F:DNA-binding transcription factor activity, RNA polymerase II-specific"/>
    <property type="evidence" value="ECO:0007669"/>
    <property type="project" value="InterPro"/>
</dbReference>
<feature type="transmembrane region" description="Helical" evidence="14">
    <location>
        <begin position="415"/>
        <end position="436"/>
    </location>
</feature>
<dbReference type="Proteomes" id="UP001151699">
    <property type="component" value="Chromosome X"/>
</dbReference>
<dbReference type="PANTHER" id="PTHR43157">
    <property type="entry name" value="PHOSPHATIDYLINOSITOL-GLYCAN BIOSYNTHESIS CLASS F PROTEIN-RELATED"/>
    <property type="match status" value="1"/>
</dbReference>
<dbReference type="CDD" id="cd00086">
    <property type="entry name" value="homeodomain"/>
    <property type="match status" value="1"/>
</dbReference>
<reference evidence="16" key="1">
    <citation type="submission" date="2022-07" db="EMBL/GenBank/DDBJ databases">
        <authorList>
            <person name="Trinca V."/>
            <person name="Uliana J.V.C."/>
            <person name="Torres T.T."/>
            <person name="Ward R.J."/>
            <person name="Monesi N."/>
        </authorList>
    </citation>
    <scope>NUCLEOTIDE SEQUENCE</scope>
    <source>
        <strain evidence="16">HSMRA1968</strain>
        <tissue evidence="16">Whole embryos</tissue>
    </source>
</reference>
<evidence type="ECO:0000256" key="1">
    <source>
        <dbReference type="ARBA" id="ARBA00004123"/>
    </source>
</evidence>
<dbReference type="GO" id="GO:0016491">
    <property type="term" value="F:oxidoreductase activity"/>
    <property type="evidence" value="ECO:0007669"/>
    <property type="project" value="UniProtKB-KW"/>
</dbReference>
<evidence type="ECO:0000256" key="10">
    <source>
        <dbReference type="ARBA" id="ARBA00023242"/>
    </source>
</evidence>
<evidence type="ECO:0000313" key="17">
    <source>
        <dbReference type="Proteomes" id="UP001151699"/>
    </source>
</evidence>
<keyword evidence="6" id="KW-0560">Oxidoreductase</keyword>
<dbReference type="PRINTS" id="PR00081">
    <property type="entry name" value="GDHRDH"/>
</dbReference>
<keyword evidence="10 11" id="KW-0539">Nucleus</keyword>
<keyword evidence="9 11" id="KW-0371">Homeobox</keyword>
<dbReference type="PROSITE" id="PS50071">
    <property type="entry name" value="HOMEOBOX_2"/>
    <property type="match status" value="1"/>
</dbReference>
<evidence type="ECO:0000256" key="13">
    <source>
        <dbReference type="SAM" id="MobiDB-lite"/>
    </source>
</evidence>
<keyword evidence="4 14" id="KW-0812">Transmembrane</keyword>
<dbReference type="GO" id="GO:0016020">
    <property type="term" value="C:membrane"/>
    <property type="evidence" value="ECO:0007669"/>
    <property type="project" value="UniProtKB-SubCell"/>
</dbReference>
<feature type="region of interest" description="Disordered" evidence="13">
    <location>
        <begin position="1"/>
        <end position="21"/>
    </location>
</feature>
<feature type="transmembrane region" description="Helical" evidence="14">
    <location>
        <begin position="338"/>
        <end position="357"/>
    </location>
</feature>
<evidence type="ECO:0000313" key="16">
    <source>
        <dbReference type="EMBL" id="KAJ6638865.1"/>
    </source>
</evidence>
<proteinExistence type="inferred from homology"/>
<dbReference type="SUPFAM" id="SSF46689">
    <property type="entry name" value="Homeodomain-like"/>
    <property type="match status" value="1"/>
</dbReference>
<protein>
    <submittedName>
        <fullName evidence="16">Transmembrane protein</fullName>
    </submittedName>
</protein>
<feature type="non-terminal residue" evidence="16">
    <location>
        <position position="1"/>
    </location>
</feature>
<dbReference type="CDD" id="cd05327">
    <property type="entry name" value="retinol-DH_like_SDR_c_like"/>
    <property type="match status" value="1"/>
</dbReference>
<sequence length="1138" mass="127099">ASPAVVHPSSSKELISDTDGDLPKTKVHLNVQTSSPLSDDDEKSQSEIYFKGLFLACIVTMIYKHTWIMFIAFVPILVYLLKRFGLAFGLEHYVADKWTELTSGIRTWVNVRYSAVLPLCLPGVLRLNNKIHKTVRNTLKDSIDTASSILVIILLILIAIFAAVFCAVEIYSETITVVQLGNDVLNWTYHHQPELMNMFPAGVTESLDNVIENAYQYGRTGIEAYVDELLKDADAEQKKHLKDQLLGIWDRLIQYWMDRQKNKAFHGPTVPASAISDSIGEIVNNEVAQQGLIGWVKTNIGTLMELMDSVWLIVKTNLNILTTFVGTLLSMFLGGGQAVITFLVNAIIFLTALFYLLSSSEDKYAPMAATSFLGFSSSGPRIAEAIEASISSVLFASAKLALFHGMFTWLTHTIFGARVVFLPSVFASVLAAVPFLGTYWCSIPAFLDLWLIQDRFTLGIILLLIHFLFPTSFVDPAIYADVKGGGHAYLTGLSIAGGMYWLGWEGAIFGPILLCLLVVIFNLTSNALKESPSTPSLRNPSSDSRVTLPDDETFHPHPSDFESEQKIDITSLESSPYEMEISEFYKKPRRGYCEELCKKDLTAKSSNFSIDHILNKAGENVSNCCKISENKVLEVNYSNSYPSELIPMFSWLHYTRYRPPKLTRNHKIGPVKRTPGRLPRVPFTAEQLSSLENAYIQSSYLSSEEANRLAASLDLTSTRVKIWFQNRRARERRERKDADLSTTKQIVNITANRNSSDFQLCNTDKVFVLILDAKVSSFTPIHCDFPSNFLPTKLIGSFKTHPIFIVQEMLDLSCPNVQLILATIVTAIVTLFTTLRFYCYITLGRCHSRVKMEGKTVLITGANGGIGKETSKDIAKRGARVILACRNVQAALEVKDEIVKETGNDNIVVHKLDLSSQKSIREFAAEINKTEQKLNVLIHNAGMALAVRGQISEDGIEMTMATNHYGPFLLTHLLIDLLKKTPKSRIVVVASELYKLASVNLNNLNPINTRPAAYLYYVSKYANIYFTRELARRLEGTGVSANCLHPGMIDTGIWRNVPFPLNYPMKMITKGFFKTPEQGAQTTIHLAVSEEVDGISGKYFMDCKEHDLNTAASDMEKAKKLWEESAKIVKLTESDPKI</sequence>
<dbReference type="InterPro" id="IPR002347">
    <property type="entry name" value="SDR_fam"/>
</dbReference>
<feature type="transmembrane region" description="Helical" evidence="14">
    <location>
        <begin position="819"/>
        <end position="838"/>
    </location>
</feature>
<comment type="subcellular location">
    <subcellularLocation>
        <location evidence="2">Membrane</location>
        <topology evidence="2">Multi-pass membrane protein</topology>
    </subcellularLocation>
    <subcellularLocation>
        <location evidence="1 11 12">Nucleus</location>
    </subcellularLocation>
</comment>
<dbReference type="GO" id="GO:0005634">
    <property type="term" value="C:nucleus"/>
    <property type="evidence" value="ECO:0007669"/>
    <property type="project" value="UniProtKB-SubCell"/>
</dbReference>
<dbReference type="Pfam" id="PF00046">
    <property type="entry name" value="Homeodomain"/>
    <property type="match status" value="1"/>
</dbReference>
<dbReference type="Pfam" id="PF00106">
    <property type="entry name" value="adh_short"/>
    <property type="match status" value="1"/>
</dbReference>
<evidence type="ECO:0000256" key="4">
    <source>
        <dbReference type="ARBA" id="ARBA00022692"/>
    </source>
</evidence>
<evidence type="ECO:0000256" key="9">
    <source>
        <dbReference type="ARBA" id="ARBA00023155"/>
    </source>
</evidence>
<keyword evidence="7 11" id="KW-0238">DNA-binding</keyword>
<dbReference type="InterPro" id="IPR009057">
    <property type="entry name" value="Homeodomain-like_sf"/>
</dbReference>
<evidence type="ECO:0000256" key="8">
    <source>
        <dbReference type="ARBA" id="ARBA00023136"/>
    </source>
</evidence>
<keyword evidence="8 14" id="KW-0472">Membrane</keyword>
<evidence type="ECO:0000256" key="2">
    <source>
        <dbReference type="ARBA" id="ARBA00004141"/>
    </source>
</evidence>
<keyword evidence="5 14" id="KW-1133">Transmembrane helix</keyword>
<evidence type="ECO:0000256" key="11">
    <source>
        <dbReference type="PROSITE-ProRule" id="PRU00108"/>
    </source>
</evidence>
<feature type="region of interest" description="Disordered" evidence="13">
    <location>
        <begin position="529"/>
        <end position="561"/>
    </location>
</feature>
<dbReference type="SUPFAM" id="SSF51735">
    <property type="entry name" value="NAD(P)-binding Rossmann-fold domains"/>
    <property type="match status" value="1"/>
</dbReference>